<evidence type="ECO:0000313" key="2">
    <source>
        <dbReference type="EMBL" id="AJZ59936.1"/>
    </source>
</evidence>
<name>A0AAU8T0J5_9BURK</name>
<dbReference type="EMBL" id="CP010026">
    <property type="protein sequence ID" value="AJZ59936.1"/>
    <property type="molecule type" value="Genomic_DNA"/>
</dbReference>
<evidence type="ECO:0000313" key="3">
    <source>
        <dbReference type="Proteomes" id="UP000032614"/>
    </source>
</evidence>
<protein>
    <submittedName>
        <fullName evidence="2">Enoyl-CoA hydratase/isomerase family protein</fullName>
    </submittedName>
</protein>
<dbReference type="RefSeq" id="WP_082094338.1">
    <property type="nucleotide sequence ID" value="NZ_CP010026.1"/>
</dbReference>
<dbReference type="PANTHER" id="PTHR43459:SF1">
    <property type="entry name" value="EG:BACN32G11.4 PROTEIN"/>
    <property type="match status" value="1"/>
</dbReference>
<dbReference type="InterPro" id="IPR029045">
    <property type="entry name" value="ClpP/crotonase-like_dom_sf"/>
</dbReference>
<dbReference type="CDD" id="cd06558">
    <property type="entry name" value="crotonase-like"/>
    <property type="match status" value="1"/>
</dbReference>
<dbReference type="Pfam" id="PF00378">
    <property type="entry name" value="ECH_1"/>
    <property type="match status" value="1"/>
</dbReference>
<dbReference type="InterPro" id="IPR014748">
    <property type="entry name" value="Enoyl-CoA_hydra_C"/>
</dbReference>
<proteinExistence type="inferred from homology"/>
<sequence length="257" mass="27133">MKKSDAVLFTIESSLARITLNKPEAKNSLSVEEIADVGRAVQRAEEAGARCILVSGVGNSFCAGRDLKDTDPERDDTREILSRYINPALDAVRACRIPTIAAVAGPALGFGFGLALACDITIVADNALLGSPFRKIGLVVDSGGHYYLRERLGRHRAAELIFSGRMLSGREAASIGLVNRSVGATDLESVATNLAIAISSGPTAAFSASKEILDCGGSYSDMADLEALKQDEAMRGQDGKEGIEAFKARRVPVFIGS</sequence>
<dbReference type="Gene3D" id="3.90.226.10">
    <property type="entry name" value="2-enoyl-CoA Hydratase, Chain A, domain 1"/>
    <property type="match status" value="1"/>
</dbReference>
<dbReference type="AlphaFoldDB" id="A0AAU8T0J5"/>
<reference evidence="2 3" key="1">
    <citation type="journal article" date="2015" name="Genome Announc.">
        <title>Complete genome sequences for 59 burkholderia isolates, both pathogenic and near neighbor.</title>
        <authorList>
            <person name="Johnson S.L."/>
            <person name="Bishop-Lilly K.A."/>
            <person name="Ladner J.T."/>
            <person name="Daligault H.E."/>
            <person name="Davenport K.W."/>
            <person name="Jaissle J."/>
            <person name="Frey K.G."/>
            <person name="Koroleva G.I."/>
            <person name="Bruce D.C."/>
            <person name="Coyne S.R."/>
            <person name="Broomall S.M."/>
            <person name="Li P.E."/>
            <person name="Teshima H."/>
            <person name="Gibbons H.S."/>
            <person name="Palacios G.F."/>
            <person name="Rosenzweig C.N."/>
            <person name="Redden C.L."/>
            <person name="Xu Y."/>
            <person name="Minogue T.D."/>
            <person name="Chain P.S."/>
        </authorList>
    </citation>
    <scope>NUCLEOTIDE SEQUENCE [LARGE SCALE GENOMIC DNA]</scope>
    <source>
        <strain evidence="2 3">ATCC BAA-463</strain>
    </source>
</reference>
<gene>
    <name evidence="2" type="ORF">OI25_3008</name>
</gene>
<accession>A0AAU8T0J5</accession>
<dbReference type="Proteomes" id="UP000032614">
    <property type="component" value="Chromosome 1"/>
</dbReference>
<dbReference type="GO" id="GO:0003824">
    <property type="term" value="F:catalytic activity"/>
    <property type="evidence" value="ECO:0007669"/>
    <property type="project" value="UniProtKB-ARBA"/>
</dbReference>
<dbReference type="PANTHER" id="PTHR43459">
    <property type="entry name" value="ENOYL-COA HYDRATASE"/>
    <property type="match status" value="1"/>
</dbReference>
<dbReference type="GeneID" id="66516934"/>
<dbReference type="Gene3D" id="1.10.12.10">
    <property type="entry name" value="Lyase 2-enoyl-coa Hydratase, Chain A, domain 2"/>
    <property type="match status" value="1"/>
</dbReference>
<organism evidence="2 3">
    <name type="scientific">Paraburkholderia fungorum</name>
    <dbReference type="NCBI Taxonomy" id="134537"/>
    <lineage>
        <taxon>Bacteria</taxon>
        <taxon>Pseudomonadati</taxon>
        <taxon>Pseudomonadota</taxon>
        <taxon>Betaproteobacteria</taxon>
        <taxon>Burkholderiales</taxon>
        <taxon>Burkholderiaceae</taxon>
        <taxon>Paraburkholderia</taxon>
    </lineage>
</organism>
<dbReference type="SUPFAM" id="SSF52096">
    <property type="entry name" value="ClpP/crotonase"/>
    <property type="match status" value="1"/>
</dbReference>
<comment type="similarity">
    <text evidence="1">Belongs to the enoyl-CoA hydratase/isomerase family.</text>
</comment>
<evidence type="ECO:0000256" key="1">
    <source>
        <dbReference type="ARBA" id="ARBA00005254"/>
    </source>
</evidence>
<dbReference type="InterPro" id="IPR001753">
    <property type="entry name" value="Enoyl-CoA_hydra/iso"/>
</dbReference>
<dbReference type="KEGG" id="bfn:OI25_3008"/>